<keyword evidence="3" id="KW-1185">Reference proteome</keyword>
<dbReference type="AlphaFoldDB" id="A0ABD6EJP5"/>
<dbReference type="Proteomes" id="UP001608902">
    <property type="component" value="Unassembled WGS sequence"/>
</dbReference>
<reference evidence="2 3" key="1">
    <citation type="submission" date="2024-08" db="EMBL/GenBank/DDBJ databases">
        <title>Gnathostoma spinigerum genome.</title>
        <authorList>
            <person name="Gonzalez-Bertolin B."/>
            <person name="Monzon S."/>
            <person name="Zaballos A."/>
            <person name="Jimenez P."/>
            <person name="Dekumyoy P."/>
            <person name="Varona S."/>
            <person name="Cuesta I."/>
            <person name="Sumanam S."/>
            <person name="Adisakwattana P."/>
            <person name="Gasser R.B."/>
            <person name="Hernandez-Gonzalez A."/>
            <person name="Young N.D."/>
            <person name="Perteguer M.J."/>
        </authorList>
    </citation>
    <scope>NUCLEOTIDE SEQUENCE [LARGE SCALE GENOMIC DNA]</scope>
    <source>
        <strain evidence="2">AL3</strain>
        <tissue evidence="2">Liver</tissue>
    </source>
</reference>
<organism evidence="2 3">
    <name type="scientific">Gnathostoma spinigerum</name>
    <dbReference type="NCBI Taxonomy" id="75299"/>
    <lineage>
        <taxon>Eukaryota</taxon>
        <taxon>Metazoa</taxon>
        <taxon>Ecdysozoa</taxon>
        <taxon>Nematoda</taxon>
        <taxon>Chromadorea</taxon>
        <taxon>Rhabditida</taxon>
        <taxon>Spirurina</taxon>
        <taxon>Gnathostomatomorpha</taxon>
        <taxon>Gnathostomatoidea</taxon>
        <taxon>Gnathostomatidae</taxon>
        <taxon>Gnathostoma</taxon>
    </lineage>
</organism>
<dbReference type="EMBL" id="JBGFUD010004193">
    <property type="protein sequence ID" value="MFH4979437.1"/>
    <property type="molecule type" value="Genomic_DNA"/>
</dbReference>
<comment type="caution">
    <text evidence="2">The sequence shown here is derived from an EMBL/GenBank/DDBJ whole genome shotgun (WGS) entry which is preliminary data.</text>
</comment>
<proteinExistence type="predicted"/>
<sequence>MAKRSAFVSCYISPSELFGFSLFLQIVKNADDDALRILNEILVYNPQNRLAGPQLLGDHFFDELFDPTTKRSGQPLTLLTRKDLEEALNREQTTKEISSISESGRRKSPSIQEII</sequence>
<evidence type="ECO:0000313" key="2">
    <source>
        <dbReference type="EMBL" id="MFH4979437.1"/>
    </source>
</evidence>
<protein>
    <submittedName>
        <fullName evidence="2">Uncharacterized protein</fullName>
    </submittedName>
</protein>
<feature type="region of interest" description="Disordered" evidence="1">
    <location>
        <begin position="90"/>
        <end position="115"/>
    </location>
</feature>
<evidence type="ECO:0000313" key="3">
    <source>
        <dbReference type="Proteomes" id="UP001608902"/>
    </source>
</evidence>
<evidence type="ECO:0000256" key="1">
    <source>
        <dbReference type="SAM" id="MobiDB-lite"/>
    </source>
</evidence>
<name>A0ABD6EJP5_9BILA</name>
<accession>A0ABD6EJP5</accession>
<gene>
    <name evidence="2" type="ORF">AB6A40_006146</name>
</gene>